<evidence type="ECO:0000313" key="3">
    <source>
        <dbReference type="EMBL" id="CAF2852833.1"/>
    </source>
</evidence>
<feature type="transmembrane region" description="Helical" evidence="2">
    <location>
        <begin position="256"/>
        <end position="283"/>
    </location>
</feature>
<accession>A0A0K2TTI7</accession>
<feature type="region of interest" description="Disordered" evidence="1">
    <location>
        <begin position="179"/>
        <end position="205"/>
    </location>
</feature>
<protein>
    <submittedName>
        <fullName evidence="3">TAAR</fullName>
    </submittedName>
</protein>
<feature type="transmembrane region" description="Helical" evidence="2">
    <location>
        <begin position="315"/>
        <end position="335"/>
    </location>
</feature>
<dbReference type="SUPFAM" id="SSF81321">
    <property type="entry name" value="Family A G protein-coupled receptor-like"/>
    <property type="match status" value="1"/>
</dbReference>
<sequence>MESSNNTITDWTEGVLNILSGNGEFTNLSYGAILVVMEMSLTLISIVFNLIVIISIREKESLLNSTLNVILGNLCCSNLMAAVFVKSIAIIYNGYAVASGKWSVELAFCTVHAISSRATWAVLPYSIVVLSWLFVVHRATRILGNVVPGCSIKGSLGEDEERFEEVHEMEVCRKISEGERHSDTEDVSKDEEGTNQEIEDEEEFQGMDGLGATQKGVLAFIWFVSLVYSFLSPQIFNKKSTSCVLRDELNTNLNLISLIVMIPVPLFIGPIVCTFAQIFLTCLSCFNRSHSRVQSDNCSPPSSDHHVPHYSPATYALLFLLTLVFALGYPVNMFFVEQYLGKRETIFAFMALKYVFGYLHILLIPIFIILTRKDILNAAISVFSHKSMDAEKDNDITFEQFQTHCGMGVNPN</sequence>
<proteinExistence type="predicted"/>
<dbReference type="OrthoDB" id="6372269at2759"/>
<dbReference type="Gene3D" id="1.20.1070.10">
    <property type="entry name" value="Rhodopsin 7-helix transmembrane proteins"/>
    <property type="match status" value="2"/>
</dbReference>
<feature type="transmembrane region" description="Helical" evidence="2">
    <location>
        <begin position="68"/>
        <end position="98"/>
    </location>
</feature>
<keyword evidence="2" id="KW-1133">Transmembrane helix</keyword>
<keyword evidence="2" id="KW-0472">Membrane</keyword>
<feature type="transmembrane region" description="Helical" evidence="2">
    <location>
        <begin position="217"/>
        <end position="236"/>
    </location>
</feature>
<dbReference type="EMBL" id="HG994593">
    <property type="protein sequence ID" value="CAF2852833.1"/>
    <property type="molecule type" value="Genomic_DNA"/>
</dbReference>
<evidence type="ECO:0000313" key="4">
    <source>
        <dbReference type="EMBL" id="CDW29135.1"/>
    </source>
</evidence>
<feature type="transmembrane region" description="Helical" evidence="2">
    <location>
        <begin position="347"/>
        <end position="370"/>
    </location>
</feature>
<feature type="transmembrane region" description="Helical" evidence="2">
    <location>
        <begin position="118"/>
        <end position="136"/>
    </location>
</feature>
<keyword evidence="5" id="KW-1185">Reference proteome</keyword>
<feature type="transmembrane region" description="Helical" evidence="2">
    <location>
        <begin position="30"/>
        <end position="56"/>
    </location>
</feature>
<evidence type="ECO:0000256" key="2">
    <source>
        <dbReference type="SAM" id="Phobius"/>
    </source>
</evidence>
<organism evidence="4">
    <name type="scientific">Lepeophtheirus salmonis</name>
    <name type="common">Salmon louse</name>
    <name type="synonym">Caligus salmonis</name>
    <dbReference type="NCBI Taxonomy" id="72036"/>
    <lineage>
        <taxon>Eukaryota</taxon>
        <taxon>Metazoa</taxon>
        <taxon>Ecdysozoa</taxon>
        <taxon>Arthropoda</taxon>
        <taxon>Crustacea</taxon>
        <taxon>Multicrustacea</taxon>
        <taxon>Hexanauplia</taxon>
        <taxon>Copepoda</taxon>
        <taxon>Siphonostomatoida</taxon>
        <taxon>Caligidae</taxon>
        <taxon>Lepeophtheirus</taxon>
    </lineage>
</organism>
<reference evidence="4" key="1">
    <citation type="submission" date="2014-05" db="EMBL/GenBank/DDBJ databases">
        <authorList>
            <person name="Chronopoulou M."/>
        </authorList>
    </citation>
    <scope>NUCLEOTIDE SEQUENCE</scope>
    <source>
        <tissue evidence="4">Whole organism</tissue>
    </source>
</reference>
<feature type="compositionally biased region" description="Acidic residues" evidence="1">
    <location>
        <begin position="193"/>
        <end position="205"/>
    </location>
</feature>
<evidence type="ECO:0000313" key="5">
    <source>
        <dbReference type="Proteomes" id="UP000675881"/>
    </source>
</evidence>
<dbReference type="EMBL" id="HACA01011774">
    <property type="protein sequence ID" value="CDW29135.1"/>
    <property type="molecule type" value="Transcribed_RNA"/>
</dbReference>
<feature type="compositionally biased region" description="Basic and acidic residues" evidence="1">
    <location>
        <begin position="179"/>
        <end position="192"/>
    </location>
</feature>
<name>A0A0K2TTI7_LEPSM</name>
<evidence type="ECO:0000256" key="1">
    <source>
        <dbReference type="SAM" id="MobiDB-lite"/>
    </source>
</evidence>
<dbReference type="AlphaFoldDB" id="A0A0K2TTI7"/>
<gene>
    <name evidence="3" type="ORF">LSAA_4664</name>
</gene>
<dbReference type="Proteomes" id="UP000675881">
    <property type="component" value="Chromosome 14"/>
</dbReference>
<keyword evidence="2" id="KW-0812">Transmembrane</keyword>
<reference evidence="3" key="2">
    <citation type="submission" date="2021-02" db="EMBL/GenBank/DDBJ databases">
        <authorList>
            <person name="Bekaert M."/>
        </authorList>
    </citation>
    <scope>NUCLEOTIDE SEQUENCE</scope>
    <source>
        <strain evidence="3">IoA-00</strain>
    </source>
</reference>